<keyword evidence="3" id="KW-1185">Reference proteome</keyword>
<organism evidence="2 3">
    <name type="scientific">Streptomyces luteosporeus</name>
    <dbReference type="NCBI Taxonomy" id="173856"/>
    <lineage>
        <taxon>Bacteria</taxon>
        <taxon>Bacillati</taxon>
        <taxon>Actinomycetota</taxon>
        <taxon>Actinomycetes</taxon>
        <taxon>Kitasatosporales</taxon>
        <taxon>Streptomycetaceae</taxon>
        <taxon>Streptomyces</taxon>
    </lineage>
</organism>
<dbReference type="InterPro" id="IPR045428">
    <property type="entry name" value="EACC1"/>
</dbReference>
<dbReference type="Pfam" id="PF19953">
    <property type="entry name" value="EACC1"/>
    <property type="match status" value="1"/>
</dbReference>
<evidence type="ECO:0000256" key="1">
    <source>
        <dbReference type="SAM" id="MobiDB-lite"/>
    </source>
</evidence>
<comment type="caution">
    <text evidence="2">The sequence shown here is derived from an EMBL/GenBank/DDBJ whole genome shotgun (WGS) entry which is preliminary data.</text>
</comment>
<dbReference type="Proteomes" id="UP001500886">
    <property type="component" value="Unassembled WGS sequence"/>
</dbReference>
<dbReference type="RefSeq" id="WP_344439614.1">
    <property type="nucleotide sequence ID" value="NZ_BAAASL010000030.1"/>
</dbReference>
<accession>A0ABN3U7D6</accession>
<name>A0ABN3U7D6_9ACTN</name>
<feature type="region of interest" description="Disordered" evidence="1">
    <location>
        <begin position="97"/>
        <end position="123"/>
    </location>
</feature>
<sequence length="123" mass="13688">MAQGEREGELRRIVRISAPGDHVQERDVTSLEAWLKGEPELKDQVQVKRAPRRAETGAPMGPLLDIVLHVIDWSGSAVAATLVSRVADSIKEWRTSRRALGDQDPPQFRAELDDERDQHDGGS</sequence>
<evidence type="ECO:0000313" key="2">
    <source>
        <dbReference type="EMBL" id="GAA2725472.1"/>
    </source>
</evidence>
<dbReference type="EMBL" id="BAAASL010000030">
    <property type="protein sequence ID" value="GAA2725472.1"/>
    <property type="molecule type" value="Genomic_DNA"/>
</dbReference>
<gene>
    <name evidence="2" type="ORF">GCM10010315_57670</name>
</gene>
<proteinExistence type="predicted"/>
<reference evidence="2 3" key="1">
    <citation type="journal article" date="2019" name="Int. J. Syst. Evol. Microbiol.">
        <title>The Global Catalogue of Microorganisms (GCM) 10K type strain sequencing project: providing services to taxonomists for standard genome sequencing and annotation.</title>
        <authorList>
            <consortium name="The Broad Institute Genomics Platform"/>
            <consortium name="The Broad Institute Genome Sequencing Center for Infectious Disease"/>
            <person name="Wu L."/>
            <person name="Ma J."/>
        </authorList>
    </citation>
    <scope>NUCLEOTIDE SEQUENCE [LARGE SCALE GENOMIC DNA]</scope>
    <source>
        <strain evidence="2 3">JCM 4542</strain>
    </source>
</reference>
<protein>
    <submittedName>
        <fullName evidence="2">Uncharacterized protein</fullName>
    </submittedName>
</protein>
<evidence type="ECO:0000313" key="3">
    <source>
        <dbReference type="Proteomes" id="UP001500886"/>
    </source>
</evidence>